<dbReference type="Proteomes" id="UP001199322">
    <property type="component" value="Unassembled WGS sequence"/>
</dbReference>
<reference evidence="3" key="1">
    <citation type="submission" date="2018-06" db="EMBL/GenBank/DDBJ databases">
        <authorList>
            <person name="O'Rourke A."/>
        </authorList>
    </citation>
    <scope>NUCLEOTIDE SEQUENCE</scope>
    <source>
        <strain evidence="3">132550021-3</strain>
    </source>
</reference>
<accession>A0A9Q2CBW7</accession>
<dbReference type="AlphaFoldDB" id="A0A9Q2CBW7"/>
<evidence type="ECO:0000256" key="1">
    <source>
        <dbReference type="SAM" id="MobiDB-lite"/>
    </source>
</evidence>
<dbReference type="Pfam" id="PF23343">
    <property type="entry name" value="REP_ORF2-G2P"/>
    <property type="match status" value="1"/>
</dbReference>
<feature type="region of interest" description="Disordered" evidence="1">
    <location>
        <begin position="54"/>
        <end position="75"/>
    </location>
</feature>
<proteinExistence type="predicted"/>
<dbReference type="EMBL" id="QGBI01000031">
    <property type="protein sequence ID" value="MBX3892919.1"/>
    <property type="molecule type" value="Genomic_DNA"/>
</dbReference>
<gene>
    <name evidence="3" type="ORF">DEE74_23915</name>
</gene>
<protein>
    <recommendedName>
        <fullName evidence="2">Replication-associated protein ORF2/G2P domain-containing protein</fullName>
    </recommendedName>
</protein>
<dbReference type="InterPro" id="IPR056906">
    <property type="entry name" value="ORF2/G2P_dom"/>
</dbReference>
<dbReference type="RefSeq" id="WP_116575153.1">
    <property type="nucleotide sequence ID" value="NZ_JACBXL010000001.1"/>
</dbReference>
<feature type="domain" description="Replication-associated protein ORF2/G2P" evidence="2">
    <location>
        <begin position="90"/>
        <end position="198"/>
    </location>
</feature>
<evidence type="ECO:0000313" key="4">
    <source>
        <dbReference type="Proteomes" id="UP001199322"/>
    </source>
</evidence>
<evidence type="ECO:0000259" key="2">
    <source>
        <dbReference type="Pfam" id="PF23343"/>
    </source>
</evidence>
<organism evidence="3 4">
    <name type="scientific">Ralstonia pickettii</name>
    <name type="common">Burkholderia pickettii</name>
    <dbReference type="NCBI Taxonomy" id="329"/>
    <lineage>
        <taxon>Bacteria</taxon>
        <taxon>Pseudomonadati</taxon>
        <taxon>Pseudomonadota</taxon>
        <taxon>Betaproteobacteria</taxon>
        <taxon>Burkholderiales</taxon>
        <taxon>Burkholderiaceae</taxon>
        <taxon>Ralstonia</taxon>
    </lineage>
</organism>
<sequence length="299" mass="34096">MRHDIVGERATFDKGYSYQEGIAVRQIVFPNGQVEVSGFPMTQWQRAGELHRMPRAARGKSEKREQNEASATQRATQGIRLRCKAIGATVMITLNTRRNITDLDEFMKLFDRFRRIMSSARVFHYVAVPERQKRGAWHLHIAVEGRVARHFAIRAWLRVVGGKGEGYCHLPRPNGGKGRGPWATHKLASYISKYIGKDIGDREMNRKRYWTSRGIAVPRRQVYGNWGAYPSMYEALKPILADLHRDFGIHDLVAHVSARDGTFWMATGPRPGHFFGPPCPFATEQDRVLASIRQDRLAA</sequence>
<evidence type="ECO:0000313" key="3">
    <source>
        <dbReference type="EMBL" id="MBX3892919.1"/>
    </source>
</evidence>
<name>A0A9Q2CBW7_RALPI</name>
<comment type="caution">
    <text evidence="3">The sequence shown here is derived from an EMBL/GenBank/DDBJ whole genome shotgun (WGS) entry which is preliminary data.</text>
</comment>